<reference evidence="1" key="1">
    <citation type="submission" date="2020-08" db="EMBL/GenBank/DDBJ databases">
        <title>Taxonomic study for Lactobacillus species isolated from hardwood bark.</title>
        <authorList>
            <person name="Tohno M."/>
            <person name="Tanizawa Y."/>
        </authorList>
    </citation>
    <scope>NUCLEOTIDE SEQUENCE</scope>
    <source>
        <strain evidence="1">B40</strain>
    </source>
</reference>
<keyword evidence="2" id="KW-1185">Reference proteome</keyword>
<proteinExistence type="predicted"/>
<gene>
    <name evidence="1" type="ORF">LCB40_07880</name>
</gene>
<protein>
    <submittedName>
        <fullName evidence="1">Uncharacterized protein</fullName>
    </submittedName>
</protein>
<comment type="caution">
    <text evidence="1">The sequence shown here is derived from an EMBL/GenBank/DDBJ whole genome shotgun (WGS) entry which is preliminary data.</text>
</comment>
<accession>A0A916VI37</accession>
<sequence length="51" mass="5494">MIANIIVNSRNGEDQTTGYSLETKANRDALLSAVVTGKSGKHIKINLPILK</sequence>
<dbReference type="EMBL" id="BMAY01000004">
    <property type="protein sequence ID" value="GFZ26908.1"/>
    <property type="molecule type" value="Genomic_DNA"/>
</dbReference>
<dbReference type="Proteomes" id="UP000677218">
    <property type="component" value="Unassembled WGS sequence"/>
</dbReference>
<organism evidence="1 2">
    <name type="scientific">Lactobacillus corticis</name>
    <dbReference type="NCBI Taxonomy" id="2201249"/>
    <lineage>
        <taxon>Bacteria</taxon>
        <taxon>Bacillati</taxon>
        <taxon>Bacillota</taxon>
        <taxon>Bacilli</taxon>
        <taxon>Lactobacillales</taxon>
        <taxon>Lactobacillaceae</taxon>
        <taxon>Lactobacillus</taxon>
    </lineage>
</organism>
<evidence type="ECO:0000313" key="1">
    <source>
        <dbReference type="EMBL" id="GFZ26908.1"/>
    </source>
</evidence>
<dbReference type="AlphaFoldDB" id="A0A916VI37"/>
<name>A0A916VI37_9LACO</name>
<evidence type="ECO:0000313" key="2">
    <source>
        <dbReference type="Proteomes" id="UP000677218"/>
    </source>
</evidence>
<dbReference type="RefSeq" id="WP_212780597.1">
    <property type="nucleotide sequence ID" value="NZ_BMAY01000004.1"/>
</dbReference>